<dbReference type="Proteomes" id="UP001369082">
    <property type="component" value="Unassembled WGS sequence"/>
</dbReference>
<evidence type="ECO:0000313" key="2">
    <source>
        <dbReference type="Proteomes" id="UP001369082"/>
    </source>
</evidence>
<accession>A0ABU9GT50</accession>
<organism evidence="1 2">
    <name type="scientific">Psychromonas aquatilis</name>
    <dbReference type="NCBI Taxonomy" id="2005072"/>
    <lineage>
        <taxon>Bacteria</taxon>
        <taxon>Pseudomonadati</taxon>
        <taxon>Pseudomonadota</taxon>
        <taxon>Gammaproteobacteria</taxon>
        <taxon>Alteromonadales</taxon>
        <taxon>Psychromonadaceae</taxon>
        <taxon>Psychromonas</taxon>
    </lineage>
</organism>
<dbReference type="SUPFAM" id="SSF52540">
    <property type="entry name" value="P-loop containing nucleoside triphosphate hydrolases"/>
    <property type="match status" value="1"/>
</dbReference>
<proteinExistence type="predicted"/>
<dbReference type="Gene3D" id="3.40.50.300">
    <property type="entry name" value="P-loop containing nucleotide triphosphate hydrolases"/>
    <property type="match status" value="1"/>
</dbReference>
<dbReference type="RefSeq" id="WP_341598611.1">
    <property type="nucleotide sequence ID" value="NZ_JBAKAZ010000059.1"/>
</dbReference>
<reference evidence="1 2" key="1">
    <citation type="submission" date="2024-02" db="EMBL/GenBank/DDBJ databases">
        <title>Bacteria isolated from the canopy kelp, Nereocystis luetkeana.</title>
        <authorList>
            <person name="Pfister C.A."/>
            <person name="Younker I.T."/>
            <person name="Light S.H."/>
        </authorList>
    </citation>
    <scope>NUCLEOTIDE SEQUENCE [LARGE SCALE GENOMIC DNA]</scope>
    <source>
        <strain evidence="1 2">TI.1.05</strain>
    </source>
</reference>
<dbReference type="EMBL" id="JBAKAZ010000059">
    <property type="protein sequence ID" value="MEL0630483.1"/>
    <property type="molecule type" value="Genomic_DNA"/>
</dbReference>
<comment type="caution">
    <text evidence="1">The sequence shown here is derived from an EMBL/GenBank/DDBJ whole genome shotgun (WGS) entry which is preliminary data.</text>
</comment>
<sequence length="444" mass="51084">MKNKIQKRVVVHAGPGKTGTSAIQAWLIGHVDFLSNNGIFFPKYKLSKENISSGNRDAILTSQEGGRWEVDVQKVNDLLASFERSKCSVLLLSSEFFFLHIVAIHKLIPHAEFVAYIRNPVELLESNYNQSIKRNAQTQKFSAPAQFDSYLWKALPNIFKVIDSSQVYLRPYHKDLMVGGSIISDLLSVLNLECEIEDRRVNRSFTFGALELKRLLNNFDLAKLDSRLDAILQGCDIGIFEYSLMESDQFAALNHESCSKMELFIKEYEQANLVPLLKIFKANSAKPYLKQEASFDTLKEISEYIKKIDKDFYHQLRNLLLALPNLVVDNTFIYDVFDVEPQPQDKSLLLGESLLRRIKNFTIHPGKRGKVCYEMSCYFQELNDLENALSFAKAAYYFNPYQPQFTKQLNKVLIQSSRAESDKPTDTNQESHLEKIKRRLLSYK</sequence>
<evidence type="ECO:0000313" key="1">
    <source>
        <dbReference type="EMBL" id="MEL0630483.1"/>
    </source>
</evidence>
<dbReference type="InterPro" id="IPR027417">
    <property type="entry name" value="P-loop_NTPase"/>
</dbReference>
<keyword evidence="2" id="KW-1185">Reference proteome</keyword>
<gene>
    <name evidence="1" type="ORF">V6256_12775</name>
</gene>
<name>A0ABU9GT50_9GAMM</name>
<evidence type="ECO:0008006" key="3">
    <source>
        <dbReference type="Google" id="ProtNLM"/>
    </source>
</evidence>
<protein>
    <recommendedName>
        <fullName evidence="3">Sulfotransferase family protein</fullName>
    </recommendedName>
</protein>